<reference evidence="2 3" key="1">
    <citation type="submission" date="2024-01" db="EMBL/GenBank/DDBJ databases">
        <title>The genomes of 5 underutilized Papilionoideae crops provide insights into root nodulation and disease resistanc.</title>
        <authorList>
            <person name="Yuan L."/>
        </authorList>
    </citation>
    <scope>NUCLEOTIDE SEQUENCE [LARGE SCALE GENOMIC DNA]</scope>
    <source>
        <strain evidence="2">ZHUSHIDOU_FW_LH</strain>
        <tissue evidence="2">Leaf</tissue>
    </source>
</reference>
<feature type="transmembrane region" description="Helical" evidence="1">
    <location>
        <begin position="72"/>
        <end position="92"/>
    </location>
</feature>
<proteinExistence type="predicted"/>
<organism evidence="2 3">
    <name type="scientific">Crotalaria pallida</name>
    <name type="common">Smooth rattlebox</name>
    <name type="synonym">Crotalaria striata</name>
    <dbReference type="NCBI Taxonomy" id="3830"/>
    <lineage>
        <taxon>Eukaryota</taxon>
        <taxon>Viridiplantae</taxon>
        <taxon>Streptophyta</taxon>
        <taxon>Embryophyta</taxon>
        <taxon>Tracheophyta</taxon>
        <taxon>Spermatophyta</taxon>
        <taxon>Magnoliopsida</taxon>
        <taxon>eudicotyledons</taxon>
        <taxon>Gunneridae</taxon>
        <taxon>Pentapetalae</taxon>
        <taxon>rosids</taxon>
        <taxon>fabids</taxon>
        <taxon>Fabales</taxon>
        <taxon>Fabaceae</taxon>
        <taxon>Papilionoideae</taxon>
        <taxon>50 kb inversion clade</taxon>
        <taxon>genistoids sensu lato</taxon>
        <taxon>core genistoids</taxon>
        <taxon>Crotalarieae</taxon>
        <taxon>Crotalaria</taxon>
    </lineage>
</organism>
<keyword evidence="1" id="KW-0812">Transmembrane</keyword>
<comment type="caution">
    <text evidence="2">The sequence shown here is derived from an EMBL/GenBank/DDBJ whole genome shotgun (WGS) entry which is preliminary data.</text>
</comment>
<feature type="transmembrane region" description="Helical" evidence="1">
    <location>
        <begin position="12"/>
        <end position="29"/>
    </location>
</feature>
<sequence>MSHSMLERWRKRNEASFFLGCHVGLWHWYFNSKKFEVSLFLSMFFLVVVFVFMLLLAFDVIFFFTSIKIISVIFPFPGKLVYFMILSTNFALKQLTTLNFSGISTVETRK</sequence>
<keyword evidence="1" id="KW-0472">Membrane</keyword>
<evidence type="ECO:0000256" key="1">
    <source>
        <dbReference type="SAM" id="Phobius"/>
    </source>
</evidence>
<feature type="transmembrane region" description="Helical" evidence="1">
    <location>
        <begin position="41"/>
        <end position="65"/>
    </location>
</feature>
<name>A0AAN9HRZ5_CROPI</name>
<gene>
    <name evidence="2" type="ORF">RIF29_41940</name>
</gene>
<dbReference type="EMBL" id="JAYWIO010000008">
    <property type="protein sequence ID" value="KAK7247064.1"/>
    <property type="molecule type" value="Genomic_DNA"/>
</dbReference>
<evidence type="ECO:0000313" key="3">
    <source>
        <dbReference type="Proteomes" id="UP001372338"/>
    </source>
</evidence>
<evidence type="ECO:0000313" key="2">
    <source>
        <dbReference type="EMBL" id="KAK7247064.1"/>
    </source>
</evidence>
<dbReference type="AlphaFoldDB" id="A0AAN9HRZ5"/>
<keyword evidence="3" id="KW-1185">Reference proteome</keyword>
<keyword evidence="1" id="KW-1133">Transmembrane helix</keyword>
<accession>A0AAN9HRZ5</accession>
<protein>
    <submittedName>
        <fullName evidence="2">Uncharacterized protein</fullName>
    </submittedName>
</protein>
<dbReference type="Proteomes" id="UP001372338">
    <property type="component" value="Unassembled WGS sequence"/>
</dbReference>